<gene>
    <name evidence="1" type="ORF">SAMN05661093_03138</name>
</gene>
<evidence type="ECO:0000313" key="2">
    <source>
        <dbReference type="Proteomes" id="UP000192674"/>
    </source>
</evidence>
<protein>
    <submittedName>
        <fullName evidence="1">Uncharacterized protein</fullName>
    </submittedName>
</protein>
<dbReference type="RefSeq" id="WP_084427074.1">
    <property type="nucleotide sequence ID" value="NZ_FWXV01000002.1"/>
</dbReference>
<dbReference type="Proteomes" id="UP000192674">
    <property type="component" value="Unassembled WGS sequence"/>
</dbReference>
<accession>A0A1W2DE45</accession>
<sequence>MKYSFGDDFENFTRTLTVTKDSNRYTPDDGSEDRAFRKATWGIAGRFSASGEWPERGSHTSG</sequence>
<reference evidence="1 2" key="1">
    <citation type="submission" date="2017-04" db="EMBL/GenBank/DDBJ databases">
        <authorList>
            <person name="Afonso C.L."/>
            <person name="Miller P.J."/>
            <person name="Scott M.A."/>
            <person name="Spackman E."/>
            <person name="Goraichik I."/>
            <person name="Dimitrov K.M."/>
            <person name="Suarez D.L."/>
            <person name="Swayne D.E."/>
        </authorList>
    </citation>
    <scope>NUCLEOTIDE SEQUENCE [LARGE SCALE GENOMIC DNA]</scope>
    <source>
        <strain evidence="1 2">DSM 43828</strain>
    </source>
</reference>
<proteinExistence type="predicted"/>
<organism evidence="1 2">
    <name type="scientific">Kibdelosporangium aridum</name>
    <dbReference type="NCBI Taxonomy" id="2030"/>
    <lineage>
        <taxon>Bacteria</taxon>
        <taxon>Bacillati</taxon>
        <taxon>Actinomycetota</taxon>
        <taxon>Actinomycetes</taxon>
        <taxon>Pseudonocardiales</taxon>
        <taxon>Pseudonocardiaceae</taxon>
        <taxon>Kibdelosporangium</taxon>
    </lineage>
</organism>
<evidence type="ECO:0000313" key="1">
    <source>
        <dbReference type="EMBL" id="SMC95316.1"/>
    </source>
</evidence>
<name>A0A1W2DE45_KIBAR</name>
<dbReference type="AlphaFoldDB" id="A0A1W2DE45"/>
<dbReference type="OrthoDB" id="4564026at2"/>
<keyword evidence="2" id="KW-1185">Reference proteome</keyword>
<dbReference type="EMBL" id="FWXV01000002">
    <property type="protein sequence ID" value="SMC95316.1"/>
    <property type="molecule type" value="Genomic_DNA"/>
</dbReference>